<dbReference type="Proteomes" id="UP000184041">
    <property type="component" value="Unassembled WGS sequence"/>
</dbReference>
<dbReference type="InterPro" id="IPR011990">
    <property type="entry name" value="TPR-like_helical_dom_sf"/>
</dbReference>
<proteinExistence type="predicted"/>
<dbReference type="RefSeq" id="WP_073063079.1">
    <property type="nucleotide sequence ID" value="NZ_FQUS01000009.1"/>
</dbReference>
<accession>A0A1M5C0V2</accession>
<dbReference type="AlphaFoldDB" id="A0A1M5C0V2"/>
<evidence type="ECO:0008006" key="4">
    <source>
        <dbReference type="Google" id="ProtNLM"/>
    </source>
</evidence>
<evidence type="ECO:0000313" key="2">
    <source>
        <dbReference type="EMBL" id="SHF48296.1"/>
    </source>
</evidence>
<organism evidence="2 3">
    <name type="scientific">Fodinibius roseus</name>
    <dbReference type="NCBI Taxonomy" id="1194090"/>
    <lineage>
        <taxon>Bacteria</taxon>
        <taxon>Pseudomonadati</taxon>
        <taxon>Balneolota</taxon>
        <taxon>Balneolia</taxon>
        <taxon>Balneolales</taxon>
        <taxon>Balneolaceae</taxon>
        <taxon>Fodinibius</taxon>
    </lineage>
</organism>
<keyword evidence="1" id="KW-1133">Transmembrane helix</keyword>
<keyword evidence="3" id="KW-1185">Reference proteome</keyword>
<name>A0A1M5C0V2_9BACT</name>
<keyword evidence="1" id="KW-0812">Transmembrane</keyword>
<dbReference type="EMBL" id="FQUS01000009">
    <property type="protein sequence ID" value="SHF48296.1"/>
    <property type="molecule type" value="Genomic_DNA"/>
</dbReference>
<dbReference type="OrthoDB" id="9808622at2"/>
<dbReference type="STRING" id="1194090.SAMN05443144_10954"/>
<gene>
    <name evidence="2" type="ORF">SAMN05443144_10954</name>
</gene>
<dbReference type="SUPFAM" id="SSF48452">
    <property type="entry name" value="TPR-like"/>
    <property type="match status" value="1"/>
</dbReference>
<feature type="transmembrane region" description="Helical" evidence="1">
    <location>
        <begin position="33"/>
        <end position="53"/>
    </location>
</feature>
<protein>
    <recommendedName>
        <fullName evidence="4">Tetratricopeptide repeat-like domain-containing protein</fullName>
    </recommendedName>
</protein>
<reference evidence="2 3" key="1">
    <citation type="submission" date="2016-11" db="EMBL/GenBank/DDBJ databases">
        <authorList>
            <person name="Jaros S."/>
            <person name="Januszkiewicz K."/>
            <person name="Wedrychowicz H."/>
        </authorList>
    </citation>
    <scope>NUCLEOTIDE SEQUENCE [LARGE SCALE GENOMIC DNA]</scope>
    <source>
        <strain evidence="2 3">DSM 21986</strain>
    </source>
</reference>
<evidence type="ECO:0000256" key="1">
    <source>
        <dbReference type="SAM" id="Phobius"/>
    </source>
</evidence>
<sequence>MSRKQVQEDLESDPLLETFSKAQNFYDQRKSTVIGAIVAVIVIVGGGIGYYYYASAQAEEAQQLMSDATTAYLNSDYERALSGSDADFTVGFQQIINNYPRTDAANLARYYAAVCEYNLGNVQQAISYMEEYDIPDGILGVGPISFHAVVTTDAGNYEKAAELYVKAAEWDENDSTTPYNYLEAAQVYHDAGNPEAAEKYARIVVDQYGDSNHAGEAEKLLGMLAVSN</sequence>
<dbReference type="Gene3D" id="1.25.40.10">
    <property type="entry name" value="Tetratricopeptide repeat domain"/>
    <property type="match status" value="2"/>
</dbReference>
<keyword evidence="1" id="KW-0472">Membrane</keyword>
<evidence type="ECO:0000313" key="3">
    <source>
        <dbReference type="Proteomes" id="UP000184041"/>
    </source>
</evidence>